<evidence type="ECO:0000256" key="11">
    <source>
        <dbReference type="SAM" id="MobiDB-lite"/>
    </source>
</evidence>
<accession>A0AAX4P3E8</accession>
<feature type="compositionally biased region" description="Basic and acidic residues" evidence="11">
    <location>
        <begin position="87"/>
        <end position="96"/>
    </location>
</feature>
<evidence type="ECO:0000313" key="14">
    <source>
        <dbReference type="Proteomes" id="UP001472866"/>
    </source>
</evidence>
<comment type="similarity">
    <text evidence="2">Belongs to the glycosyltransferase 29 family.</text>
</comment>
<evidence type="ECO:0000256" key="2">
    <source>
        <dbReference type="ARBA" id="ARBA00006003"/>
    </source>
</evidence>
<sequence>MEGGSQRDASGRTSLNAGAEFRRAYLILGFFAVVLVLAFAGTNWDNTGSGSGLAAAGPTGDGATEWADSPDSSGDLAALEAVLAAAEKGEERERAPAKPAVSRAEDGTGEEGDLERPPPTTKTTAAPKAAKKKKKVAPKASPSDALDFTQPQHVCPGSPTTKSLGQGAPRQNKEVLYRILEKLGDGEVPETTTDMKLIKSGNFGFTKIECPFLTRDCASEKTYTGRQAAQKMKQTGAKWNETAQNFVDLKPGSLGSCALIGNSENMLKYNFGAAIDAHDTVIRHNTPIGKYARHVGKKATIVWVKGTYKGGGSASASMAYLLPKNVDELPKNFKKNGKPILIRGIGAKPLDKTKRLLYYLQGANLRRKHPTGGYSRPLNIIASKLCTRVDLYGFGSRNSSGKYFKKSAKVRPAHMMSFEHWTFRFMMSKGKLCVYGERLLRKQLASPARSIFRQVSLCGVFVVVLTALHLLLEMMGRRYHDEFSQFHDHEH</sequence>
<feature type="transmembrane region" description="Helical" evidence="12">
    <location>
        <begin position="451"/>
        <end position="472"/>
    </location>
</feature>
<dbReference type="EMBL" id="CP151503">
    <property type="protein sequence ID" value="WZN60832.1"/>
    <property type="molecule type" value="Genomic_DNA"/>
</dbReference>
<evidence type="ECO:0000256" key="12">
    <source>
        <dbReference type="SAM" id="Phobius"/>
    </source>
</evidence>
<evidence type="ECO:0000256" key="9">
    <source>
        <dbReference type="ARBA" id="ARBA00023136"/>
    </source>
</evidence>
<dbReference type="AlphaFoldDB" id="A0AAX4P3E8"/>
<dbReference type="PANTHER" id="PTHR47379">
    <property type="entry name" value="SIALYLTRANSFERASE-LIKE PROTEIN 2"/>
    <property type="match status" value="1"/>
</dbReference>
<dbReference type="PANTHER" id="PTHR47379:SF3">
    <property type="entry name" value="SIALYLTRANSFERASE-LIKE PROTEIN 2"/>
    <property type="match status" value="1"/>
</dbReference>
<feature type="region of interest" description="Disordered" evidence="11">
    <location>
        <begin position="52"/>
        <end position="74"/>
    </location>
</feature>
<dbReference type="Gene3D" id="3.90.1480.20">
    <property type="entry name" value="Glycosyl transferase family 29"/>
    <property type="match status" value="1"/>
</dbReference>
<evidence type="ECO:0000256" key="6">
    <source>
        <dbReference type="ARBA" id="ARBA00022968"/>
    </source>
</evidence>
<gene>
    <name evidence="13" type="ORF">HKI87_03g23660</name>
</gene>
<dbReference type="Pfam" id="PF00777">
    <property type="entry name" value="Glyco_transf_29"/>
    <property type="match status" value="1"/>
</dbReference>
<dbReference type="Proteomes" id="UP001472866">
    <property type="component" value="Chromosome 03"/>
</dbReference>
<keyword evidence="10" id="KW-0325">Glycoprotein</keyword>
<evidence type="ECO:0000313" key="13">
    <source>
        <dbReference type="EMBL" id="WZN60832.1"/>
    </source>
</evidence>
<evidence type="ECO:0000256" key="5">
    <source>
        <dbReference type="ARBA" id="ARBA00022692"/>
    </source>
</evidence>
<keyword evidence="3 13" id="KW-0328">Glycosyltransferase</keyword>
<keyword evidence="6" id="KW-0735">Signal-anchor</keyword>
<organism evidence="13 14">
    <name type="scientific">Chloropicon roscoffensis</name>
    <dbReference type="NCBI Taxonomy" id="1461544"/>
    <lineage>
        <taxon>Eukaryota</taxon>
        <taxon>Viridiplantae</taxon>
        <taxon>Chlorophyta</taxon>
        <taxon>Chloropicophyceae</taxon>
        <taxon>Chloropicales</taxon>
        <taxon>Chloropicaceae</taxon>
        <taxon>Chloropicon</taxon>
    </lineage>
</organism>
<evidence type="ECO:0000256" key="8">
    <source>
        <dbReference type="ARBA" id="ARBA00023034"/>
    </source>
</evidence>
<keyword evidence="14" id="KW-1185">Reference proteome</keyword>
<evidence type="ECO:0000256" key="4">
    <source>
        <dbReference type="ARBA" id="ARBA00022679"/>
    </source>
</evidence>
<evidence type="ECO:0000256" key="10">
    <source>
        <dbReference type="ARBA" id="ARBA00023180"/>
    </source>
</evidence>
<keyword evidence="4" id="KW-0808">Transferase</keyword>
<evidence type="ECO:0000256" key="7">
    <source>
        <dbReference type="ARBA" id="ARBA00022989"/>
    </source>
</evidence>
<keyword evidence="8" id="KW-0333">Golgi apparatus</keyword>
<dbReference type="InterPro" id="IPR038578">
    <property type="entry name" value="GT29-like_sf"/>
</dbReference>
<keyword evidence="7 12" id="KW-1133">Transmembrane helix</keyword>
<evidence type="ECO:0000256" key="3">
    <source>
        <dbReference type="ARBA" id="ARBA00022676"/>
    </source>
</evidence>
<dbReference type="GO" id="GO:0008373">
    <property type="term" value="F:sialyltransferase activity"/>
    <property type="evidence" value="ECO:0007669"/>
    <property type="project" value="InterPro"/>
</dbReference>
<comment type="subcellular location">
    <subcellularLocation>
        <location evidence="1">Golgi apparatus membrane</location>
        <topology evidence="1">Single-pass type II membrane protein</topology>
    </subcellularLocation>
</comment>
<proteinExistence type="inferred from homology"/>
<feature type="transmembrane region" description="Helical" evidence="12">
    <location>
        <begin position="24"/>
        <end position="44"/>
    </location>
</feature>
<name>A0AAX4P3E8_9CHLO</name>
<keyword evidence="9 12" id="KW-0472">Membrane</keyword>
<evidence type="ECO:0000256" key="1">
    <source>
        <dbReference type="ARBA" id="ARBA00004323"/>
    </source>
</evidence>
<dbReference type="GO" id="GO:0000139">
    <property type="term" value="C:Golgi membrane"/>
    <property type="evidence" value="ECO:0007669"/>
    <property type="project" value="UniProtKB-SubCell"/>
</dbReference>
<dbReference type="InterPro" id="IPR001675">
    <property type="entry name" value="Glyco_trans_29"/>
</dbReference>
<reference evidence="13 14" key="1">
    <citation type="submission" date="2024-03" db="EMBL/GenBank/DDBJ databases">
        <title>Complete genome sequence of the green alga Chloropicon roscoffensis RCC1871.</title>
        <authorList>
            <person name="Lemieux C."/>
            <person name="Pombert J.-F."/>
            <person name="Otis C."/>
            <person name="Turmel M."/>
        </authorList>
    </citation>
    <scope>NUCLEOTIDE SEQUENCE [LARGE SCALE GENOMIC DNA]</scope>
    <source>
        <strain evidence="13 14">RCC1871</strain>
    </source>
</reference>
<feature type="region of interest" description="Disordered" evidence="11">
    <location>
        <begin position="86"/>
        <end position="170"/>
    </location>
</feature>
<keyword evidence="5 12" id="KW-0812">Transmembrane</keyword>
<protein>
    <submittedName>
        <fullName evidence="13">Sialyltransferase</fullName>
    </submittedName>
</protein>